<dbReference type="FunFam" id="1.10.10.60:FF:000132">
    <property type="entry name" value="AraC family transcriptional regulator"/>
    <property type="match status" value="1"/>
</dbReference>
<geneLocation type="plasmid" evidence="7">
    <name>cbm2636_mp</name>
</geneLocation>
<keyword evidence="1" id="KW-0678">Repressor</keyword>
<dbReference type="SUPFAM" id="SSF51182">
    <property type="entry name" value="RmlC-like cupins"/>
    <property type="match status" value="1"/>
</dbReference>
<keyword evidence="2" id="KW-0805">Transcription regulation</keyword>
<dbReference type="CDD" id="cd06124">
    <property type="entry name" value="cupin_NimR-like_N"/>
    <property type="match status" value="1"/>
</dbReference>
<evidence type="ECO:0000313" key="7">
    <source>
        <dbReference type="Proteomes" id="UP000254259"/>
    </source>
</evidence>
<dbReference type="PANTHER" id="PTHR11019:SF159">
    <property type="entry name" value="TRANSCRIPTIONAL REGULATOR-RELATED"/>
    <property type="match status" value="1"/>
</dbReference>
<evidence type="ECO:0000256" key="2">
    <source>
        <dbReference type="ARBA" id="ARBA00023015"/>
    </source>
</evidence>
<dbReference type="GO" id="GO:0003700">
    <property type="term" value="F:DNA-binding transcription factor activity"/>
    <property type="evidence" value="ECO:0007669"/>
    <property type="project" value="InterPro"/>
</dbReference>
<name>A0A375D5A9_9BURK</name>
<reference evidence="6 7" key="1">
    <citation type="submission" date="2018-01" db="EMBL/GenBank/DDBJ databases">
        <authorList>
            <person name="Clerissi C."/>
        </authorList>
    </citation>
    <scope>NUCLEOTIDE SEQUENCE [LARGE SCALE GENOMIC DNA]</scope>
    <source>
        <strain evidence="6">Cupriavidus taiwanensis SWF 66322</strain>
        <plasmid evidence="7">cbm2636_mp</plasmid>
    </source>
</reference>
<dbReference type="InterPro" id="IPR020449">
    <property type="entry name" value="Tscrpt_reg_AraC-type_HTH"/>
</dbReference>
<sequence>MPAHDPALRALARLPRPLYGHIEALPNRVLGYRHRHPWCQFAYALQGVLEVWTERGRFVAPPQWAVWIPAGVAHRVRCATGTRIRSLYLDNSVDNSVCAAARARCRVLTVSPLLRELIRTFSHLPAEYDERGADGRLARVLIDQLGTAPEVEFMLPLPADPRVRLVCNGLQRHADRDTSLAAWSARLAVSGKTLTRLFQRETGLTFRAWRQRLRLLDAVPRLERGEAVTEVALDCGYESLSAFIAAFRRLYNMTPGELSRANRVVPAAS</sequence>
<dbReference type="InterPro" id="IPR009057">
    <property type="entry name" value="Homeodomain-like_sf"/>
</dbReference>
<dbReference type="PROSITE" id="PS01124">
    <property type="entry name" value="HTH_ARAC_FAMILY_2"/>
    <property type="match status" value="1"/>
</dbReference>
<dbReference type="RefSeq" id="WP_115713209.1">
    <property type="nucleotide sequence ID" value="NZ_JAQOLH010000009.1"/>
</dbReference>
<accession>A0A375D5A9</accession>
<organism evidence="6 7">
    <name type="scientific">Cupriavidus taiwanensis</name>
    <dbReference type="NCBI Taxonomy" id="164546"/>
    <lineage>
        <taxon>Bacteria</taxon>
        <taxon>Pseudomonadati</taxon>
        <taxon>Pseudomonadota</taxon>
        <taxon>Betaproteobacteria</taxon>
        <taxon>Burkholderiales</taxon>
        <taxon>Burkholderiaceae</taxon>
        <taxon>Cupriavidus</taxon>
    </lineage>
</organism>
<dbReference type="GO" id="GO:0043565">
    <property type="term" value="F:sequence-specific DNA binding"/>
    <property type="evidence" value="ECO:0007669"/>
    <property type="project" value="InterPro"/>
</dbReference>
<dbReference type="Gene3D" id="1.10.10.60">
    <property type="entry name" value="Homeodomain-like"/>
    <property type="match status" value="1"/>
</dbReference>
<dbReference type="EMBL" id="LT984814">
    <property type="protein sequence ID" value="SPD67729.1"/>
    <property type="molecule type" value="Genomic_DNA"/>
</dbReference>
<dbReference type="PRINTS" id="PR00032">
    <property type="entry name" value="HTHARAC"/>
</dbReference>
<evidence type="ECO:0000256" key="5">
    <source>
        <dbReference type="ARBA" id="ARBA00023163"/>
    </source>
</evidence>
<dbReference type="InterPro" id="IPR003313">
    <property type="entry name" value="AraC-bd"/>
</dbReference>
<dbReference type="InterPro" id="IPR014710">
    <property type="entry name" value="RmlC-like_jellyroll"/>
</dbReference>
<keyword evidence="6" id="KW-0614">Plasmid</keyword>
<keyword evidence="4" id="KW-0010">Activator</keyword>
<proteinExistence type="predicted"/>
<keyword evidence="5" id="KW-0804">Transcription</keyword>
<dbReference type="Gene3D" id="2.60.120.10">
    <property type="entry name" value="Jelly Rolls"/>
    <property type="match status" value="1"/>
</dbReference>
<evidence type="ECO:0000256" key="1">
    <source>
        <dbReference type="ARBA" id="ARBA00022491"/>
    </source>
</evidence>
<dbReference type="Pfam" id="PF12833">
    <property type="entry name" value="HTH_18"/>
    <property type="match status" value="1"/>
</dbReference>
<dbReference type="PROSITE" id="PS00041">
    <property type="entry name" value="HTH_ARAC_FAMILY_1"/>
    <property type="match status" value="1"/>
</dbReference>
<gene>
    <name evidence="6" type="ORF">CBM2636_MP20579</name>
</gene>
<dbReference type="InterPro" id="IPR018060">
    <property type="entry name" value="HTH_AraC"/>
</dbReference>
<dbReference type="SMART" id="SM00342">
    <property type="entry name" value="HTH_ARAC"/>
    <property type="match status" value="1"/>
</dbReference>
<evidence type="ECO:0000256" key="3">
    <source>
        <dbReference type="ARBA" id="ARBA00023125"/>
    </source>
</evidence>
<dbReference type="Pfam" id="PF02311">
    <property type="entry name" value="AraC_binding"/>
    <property type="match status" value="1"/>
</dbReference>
<dbReference type="InterPro" id="IPR018062">
    <property type="entry name" value="HTH_AraC-typ_CS"/>
</dbReference>
<keyword evidence="3" id="KW-0238">DNA-binding</keyword>
<evidence type="ECO:0000313" key="6">
    <source>
        <dbReference type="EMBL" id="SPD67729.1"/>
    </source>
</evidence>
<protein>
    <submittedName>
        <fullName evidence="6">Transcriptional regulator, AraC family</fullName>
    </submittedName>
</protein>
<dbReference type="PANTHER" id="PTHR11019">
    <property type="entry name" value="HTH-TYPE TRANSCRIPTIONAL REGULATOR NIMR"/>
    <property type="match status" value="1"/>
</dbReference>
<dbReference type="SUPFAM" id="SSF46689">
    <property type="entry name" value="Homeodomain-like"/>
    <property type="match status" value="1"/>
</dbReference>
<dbReference type="AlphaFoldDB" id="A0A375D5A9"/>
<dbReference type="Proteomes" id="UP000254259">
    <property type="component" value="Plasmid CBM2636_mp"/>
</dbReference>
<evidence type="ECO:0000256" key="4">
    <source>
        <dbReference type="ARBA" id="ARBA00023159"/>
    </source>
</evidence>
<dbReference type="InterPro" id="IPR011051">
    <property type="entry name" value="RmlC_Cupin_sf"/>
</dbReference>